<accession>A0A2P2R0E7</accession>
<protein>
    <submittedName>
        <fullName evidence="1">Uncharacterized protein</fullName>
    </submittedName>
</protein>
<dbReference type="EMBL" id="GGEC01092221">
    <property type="protein sequence ID" value="MBX72705.1"/>
    <property type="molecule type" value="Transcribed_RNA"/>
</dbReference>
<dbReference type="AlphaFoldDB" id="A0A2P2R0E7"/>
<evidence type="ECO:0000313" key="1">
    <source>
        <dbReference type="EMBL" id="MBX72705.1"/>
    </source>
</evidence>
<name>A0A2P2R0E7_RHIMU</name>
<proteinExistence type="predicted"/>
<sequence length="31" mass="3778">MILRYQKATSFMMKHCHLSSEDWPGHLMDHF</sequence>
<reference evidence="1" key="1">
    <citation type="submission" date="2018-02" db="EMBL/GenBank/DDBJ databases">
        <title>Rhizophora mucronata_Transcriptome.</title>
        <authorList>
            <person name="Meera S.P."/>
            <person name="Sreeshan A."/>
            <person name="Augustine A."/>
        </authorList>
    </citation>
    <scope>NUCLEOTIDE SEQUENCE</scope>
    <source>
        <tissue evidence="1">Leaf</tissue>
    </source>
</reference>
<organism evidence="1">
    <name type="scientific">Rhizophora mucronata</name>
    <name type="common">Asiatic mangrove</name>
    <dbReference type="NCBI Taxonomy" id="61149"/>
    <lineage>
        <taxon>Eukaryota</taxon>
        <taxon>Viridiplantae</taxon>
        <taxon>Streptophyta</taxon>
        <taxon>Embryophyta</taxon>
        <taxon>Tracheophyta</taxon>
        <taxon>Spermatophyta</taxon>
        <taxon>Magnoliopsida</taxon>
        <taxon>eudicotyledons</taxon>
        <taxon>Gunneridae</taxon>
        <taxon>Pentapetalae</taxon>
        <taxon>rosids</taxon>
        <taxon>fabids</taxon>
        <taxon>Malpighiales</taxon>
        <taxon>Rhizophoraceae</taxon>
        <taxon>Rhizophora</taxon>
    </lineage>
</organism>